<dbReference type="EMBL" id="AP023287">
    <property type="protein sequence ID" value="BCI55505.1"/>
    <property type="molecule type" value="Genomic_DNA"/>
</dbReference>
<dbReference type="Gene3D" id="3.40.50.720">
    <property type="entry name" value="NAD(P)-binding Rossmann-like Domain"/>
    <property type="match status" value="1"/>
</dbReference>
<evidence type="ECO:0000313" key="4">
    <source>
        <dbReference type="EMBL" id="BCI55505.1"/>
    </source>
</evidence>
<feature type="domain" description="Alcohol dehydrogenase-like C-terminal" evidence="2">
    <location>
        <begin position="178"/>
        <end position="299"/>
    </location>
</feature>
<dbReference type="PANTHER" id="PTHR43189">
    <property type="entry name" value="ZINC-TYPE ALCOHOL DEHYDROGENASE-LIKE PROTEIN C1198.01-RELATED"/>
    <property type="match status" value="1"/>
</dbReference>
<evidence type="ECO:0000313" key="5">
    <source>
        <dbReference type="Proteomes" id="UP000515734"/>
    </source>
</evidence>
<sequence length="338" mass="34756">MRAAVLRGGRMVLRDDVPEPVPGPGQVLVAVKACGICGSDLHFAAHGAEALAAGAQMEGMPGLGDPVDLSADVFMGHEIAAEVLESGPDTDAPPPGTAVTSIPVLLSATGVAPIVYSNSVIGGYAERMLLSAPLLMPVPDGLDPRHAALTEPMAVGLHAVNKSAITRGESALVLGCGPIGMAIIAALRLRGVENVVAADFSVTRRRLAETMGAHETVDPAQRSPFDGAAPAVVFEAVGAPGILNDIMRRAPAHTRIIVAGVCMEPDTLVPFYGAPKELTVQFVFAYDAGEFAETLRAIADGAIDVAPLITAQVGLDAVGEAFEALSRPDEQCKILVTP</sequence>
<evidence type="ECO:0000259" key="3">
    <source>
        <dbReference type="Pfam" id="PF08240"/>
    </source>
</evidence>
<dbReference type="PANTHER" id="PTHR43189:SF1">
    <property type="entry name" value="ZINC-TYPE ALCOHOL DEHYDROGENASE-LIKE PROTEIN C1198.01"/>
    <property type="match status" value="1"/>
</dbReference>
<dbReference type="CDD" id="cd08262">
    <property type="entry name" value="Zn_ADH8"/>
    <property type="match status" value="1"/>
</dbReference>
<feature type="domain" description="Alcohol dehydrogenase-like N-terminal" evidence="3">
    <location>
        <begin position="23"/>
        <end position="140"/>
    </location>
</feature>
<proteinExistence type="predicted"/>
<keyword evidence="1" id="KW-0560">Oxidoreductase</keyword>
<dbReference type="InterPro" id="IPR013154">
    <property type="entry name" value="ADH-like_N"/>
</dbReference>
<accession>A0A6S6PAM3</accession>
<dbReference type="InterPro" id="IPR011032">
    <property type="entry name" value="GroES-like_sf"/>
</dbReference>
<dbReference type="SUPFAM" id="SSF50129">
    <property type="entry name" value="GroES-like"/>
    <property type="match status" value="1"/>
</dbReference>
<dbReference type="Pfam" id="PF08240">
    <property type="entry name" value="ADH_N"/>
    <property type="match status" value="1"/>
</dbReference>
<reference evidence="4 5" key="1">
    <citation type="submission" date="2020-07" db="EMBL/GenBank/DDBJ databases">
        <title>Complete genome sequence of Mycolicibacterium litorale like strain isolated from cardiac implantable electronic device infection.</title>
        <authorList>
            <person name="Fukano H."/>
            <person name="Miyama H."/>
            <person name="Hoshino Y."/>
        </authorList>
    </citation>
    <scope>NUCLEOTIDE SEQUENCE [LARGE SCALE GENOMIC DNA]</scope>
    <source>
        <strain evidence="4 5">NIIDNTM18</strain>
    </source>
</reference>
<dbReference type="InterPro" id="IPR036291">
    <property type="entry name" value="NAD(P)-bd_dom_sf"/>
</dbReference>
<dbReference type="Proteomes" id="UP000515734">
    <property type="component" value="Chromosome"/>
</dbReference>
<organism evidence="4 5">
    <name type="scientific">Mycolicibacterium litorale</name>
    <dbReference type="NCBI Taxonomy" id="758802"/>
    <lineage>
        <taxon>Bacteria</taxon>
        <taxon>Bacillati</taxon>
        <taxon>Actinomycetota</taxon>
        <taxon>Actinomycetes</taxon>
        <taxon>Mycobacteriales</taxon>
        <taxon>Mycobacteriaceae</taxon>
        <taxon>Mycolicibacterium</taxon>
    </lineage>
</organism>
<evidence type="ECO:0000256" key="1">
    <source>
        <dbReference type="ARBA" id="ARBA00023002"/>
    </source>
</evidence>
<protein>
    <submittedName>
        <fullName evidence="4">Alcohol dehydrogenase</fullName>
    </submittedName>
</protein>
<dbReference type="RefSeq" id="WP_185293211.1">
    <property type="nucleotide sequence ID" value="NZ_AP023287.1"/>
</dbReference>
<dbReference type="AlphaFoldDB" id="A0A6S6PAM3"/>
<dbReference type="Gene3D" id="3.90.180.10">
    <property type="entry name" value="Medium-chain alcohol dehydrogenases, catalytic domain"/>
    <property type="match status" value="1"/>
</dbReference>
<dbReference type="Pfam" id="PF00107">
    <property type="entry name" value="ADH_zinc_N"/>
    <property type="match status" value="1"/>
</dbReference>
<name>A0A6S6PAM3_9MYCO</name>
<dbReference type="GO" id="GO:0016491">
    <property type="term" value="F:oxidoreductase activity"/>
    <property type="evidence" value="ECO:0007669"/>
    <property type="project" value="UniProtKB-KW"/>
</dbReference>
<gene>
    <name evidence="4" type="ORF">NIIDNTM18_47830</name>
</gene>
<evidence type="ECO:0000259" key="2">
    <source>
        <dbReference type="Pfam" id="PF00107"/>
    </source>
</evidence>
<dbReference type="InterPro" id="IPR013149">
    <property type="entry name" value="ADH-like_C"/>
</dbReference>
<dbReference type="SUPFAM" id="SSF51735">
    <property type="entry name" value="NAD(P)-binding Rossmann-fold domains"/>
    <property type="match status" value="1"/>
</dbReference>